<organism evidence="1 2">
    <name type="scientific">Allacma fusca</name>
    <dbReference type="NCBI Taxonomy" id="39272"/>
    <lineage>
        <taxon>Eukaryota</taxon>
        <taxon>Metazoa</taxon>
        <taxon>Ecdysozoa</taxon>
        <taxon>Arthropoda</taxon>
        <taxon>Hexapoda</taxon>
        <taxon>Collembola</taxon>
        <taxon>Symphypleona</taxon>
        <taxon>Sminthuridae</taxon>
        <taxon>Allacma</taxon>
    </lineage>
</organism>
<gene>
    <name evidence="1" type="ORF">AFUS01_LOCUS19416</name>
</gene>
<protein>
    <submittedName>
        <fullName evidence="1">Uncharacterized protein</fullName>
    </submittedName>
</protein>
<dbReference type="AlphaFoldDB" id="A0A8J2K6Y3"/>
<dbReference type="Proteomes" id="UP000708208">
    <property type="component" value="Unassembled WGS sequence"/>
</dbReference>
<reference evidence="1" key="1">
    <citation type="submission" date="2021-06" db="EMBL/GenBank/DDBJ databases">
        <authorList>
            <person name="Hodson N. C."/>
            <person name="Mongue J. A."/>
            <person name="Jaron S. K."/>
        </authorList>
    </citation>
    <scope>NUCLEOTIDE SEQUENCE</scope>
</reference>
<evidence type="ECO:0000313" key="2">
    <source>
        <dbReference type="Proteomes" id="UP000708208"/>
    </source>
</evidence>
<comment type="caution">
    <text evidence="1">The sequence shown here is derived from an EMBL/GenBank/DDBJ whole genome shotgun (WGS) entry which is preliminary data.</text>
</comment>
<proteinExistence type="predicted"/>
<dbReference type="EMBL" id="CAJVCH010200366">
    <property type="protein sequence ID" value="CAG7730798.1"/>
    <property type="molecule type" value="Genomic_DNA"/>
</dbReference>
<sequence>MIPRLKLKPQAAAFLFRKQMSRTYLPRNFNMRVLSHTTCLFFVSLFVVQPQPELLCKWKVTLDGLIPTECCPGRF</sequence>
<name>A0A8J2K6Y3_9HEXA</name>
<evidence type="ECO:0000313" key="1">
    <source>
        <dbReference type="EMBL" id="CAG7730798.1"/>
    </source>
</evidence>
<keyword evidence="2" id="KW-1185">Reference proteome</keyword>
<accession>A0A8J2K6Y3</accession>